<evidence type="ECO:0000256" key="4">
    <source>
        <dbReference type="SAM" id="MobiDB-lite"/>
    </source>
</evidence>
<evidence type="ECO:0000256" key="3">
    <source>
        <dbReference type="PIRSR" id="PIRSR602081-1"/>
    </source>
</evidence>
<dbReference type="EMBL" id="KP211867">
    <property type="protein sequence ID" value="ANV80035.1"/>
    <property type="molecule type" value="Genomic_DNA"/>
</dbReference>
<organism evidence="6">
    <name type="scientific">uncultured Poseidoniia archaeon</name>
    <dbReference type="NCBI Taxonomy" id="1697135"/>
    <lineage>
        <taxon>Archaea</taxon>
        <taxon>Methanobacteriati</taxon>
        <taxon>Thermoplasmatota</taxon>
        <taxon>Candidatus Poseidoniia</taxon>
        <taxon>environmental samples</taxon>
    </lineage>
</organism>
<feature type="compositionally biased region" description="Basic and acidic residues" evidence="4">
    <location>
        <begin position="465"/>
        <end position="479"/>
    </location>
</feature>
<evidence type="ECO:0000256" key="1">
    <source>
        <dbReference type="ARBA" id="ARBA00022630"/>
    </source>
</evidence>
<dbReference type="InterPro" id="IPR036155">
    <property type="entry name" value="Crypto/Photolyase_N_sf"/>
</dbReference>
<feature type="compositionally biased region" description="Basic residues" evidence="4">
    <location>
        <begin position="480"/>
        <end position="499"/>
    </location>
</feature>
<dbReference type="Gene3D" id="1.25.40.80">
    <property type="match status" value="1"/>
</dbReference>
<dbReference type="SUPFAM" id="SSF52425">
    <property type="entry name" value="Cryptochrome/photolyase, N-terminal domain"/>
    <property type="match status" value="1"/>
</dbReference>
<keyword evidence="2 3" id="KW-0274">FAD</keyword>
<comment type="cofactor">
    <cofactor evidence="3">
        <name>FAD</name>
        <dbReference type="ChEBI" id="CHEBI:57692"/>
    </cofactor>
    <text evidence="3">Binds 1 FAD per subunit.</text>
</comment>
<evidence type="ECO:0000259" key="5">
    <source>
        <dbReference type="PROSITE" id="PS51645"/>
    </source>
</evidence>
<feature type="binding site" evidence="3">
    <location>
        <position position="209"/>
    </location>
    <ligand>
        <name>FAD</name>
        <dbReference type="ChEBI" id="CHEBI:57692"/>
    </ligand>
</feature>
<dbReference type="SUPFAM" id="SSF48173">
    <property type="entry name" value="Cryptochrome/photolyase FAD-binding domain"/>
    <property type="match status" value="1"/>
</dbReference>
<feature type="binding site" evidence="3">
    <location>
        <position position="271"/>
    </location>
    <ligand>
        <name>FAD</name>
        <dbReference type="ChEBI" id="CHEBI:57692"/>
    </ligand>
</feature>
<dbReference type="InterPro" id="IPR006050">
    <property type="entry name" value="DNA_photolyase_N"/>
</dbReference>
<reference evidence="6" key="1">
    <citation type="submission" date="2014-11" db="EMBL/GenBank/DDBJ databases">
        <authorList>
            <person name="Zhu J."/>
            <person name="Qi W."/>
            <person name="Song R."/>
        </authorList>
    </citation>
    <scope>NUCLEOTIDE SEQUENCE</scope>
</reference>
<dbReference type="PANTHER" id="PTHR11455:SF9">
    <property type="entry name" value="CRYPTOCHROME CIRCADIAN CLOCK 5 ISOFORM X1"/>
    <property type="match status" value="1"/>
</dbReference>
<dbReference type="Pfam" id="PF00875">
    <property type="entry name" value="DNA_photolyase"/>
    <property type="match status" value="1"/>
</dbReference>
<feature type="domain" description="Photolyase/cryptochrome alpha/beta" evidence="5">
    <location>
        <begin position="2"/>
        <end position="132"/>
    </location>
</feature>
<proteinExistence type="predicted"/>
<dbReference type="PROSITE" id="PS51645">
    <property type="entry name" value="PHR_CRY_ALPHA_BETA"/>
    <property type="match status" value="1"/>
</dbReference>
<reference evidence="6" key="2">
    <citation type="journal article" date="2015" name="ISME J.">
        <title>A new class of marine Euryarchaeota group II from the Mediterranean deep chlorophyll maximum.</title>
        <authorList>
            <person name="Martin-Cuadrado A.B."/>
            <person name="Garcia-Heredia I."/>
            <person name="Molto A.G."/>
            <person name="Lopez-Ubeda R."/>
            <person name="Kimes N."/>
            <person name="Lopez-Garcia P."/>
            <person name="Moreira D."/>
            <person name="Rodriguez-Valera F."/>
        </authorList>
    </citation>
    <scope>NUCLEOTIDE SEQUENCE</scope>
</reference>
<dbReference type="PANTHER" id="PTHR11455">
    <property type="entry name" value="CRYPTOCHROME"/>
    <property type="match status" value="1"/>
</dbReference>
<dbReference type="InterPro" id="IPR014729">
    <property type="entry name" value="Rossmann-like_a/b/a_fold"/>
</dbReference>
<evidence type="ECO:0000313" key="6">
    <source>
        <dbReference type="EMBL" id="ANV80035.1"/>
    </source>
</evidence>
<dbReference type="GO" id="GO:0009416">
    <property type="term" value="P:response to light stimulus"/>
    <property type="evidence" value="ECO:0007669"/>
    <property type="project" value="TreeGrafter"/>
</dbReference>
<feature type="region of interest" description="Disordered" evidence="4">
    <location>
        <begin position="465"/>
        <end position="510"/>
    </location>
</feature>
<protein>
    <recommendedName>
        <fullName evidence="5">Photolyase/cryptochrome alpha/beta domain-containing protein</fullName>
    </recommendedName>
</protein>
<dbReference type="GO" id="GO:0003677">
    <property type="term" value="F:DNA binding"/>
    <property type="evidence" value="ECO:0007669"/>
    <property type="project" value="TreeGrafter"/>
</dbReference>
<dbReference type="InterPro" id="IPR002081">
    <property type="entry name" value="Cryptochrome/DNA_photolyase_1"/>
</dbReference>
<dbReference type="InterPro" id="IPR005101">
    <property type="entry name" value="Cryptochr/Photolyase_FAD-bd"/>
</dbReference>
<keyword evidence="1 3" id="KW-0285">Flavoprotein</keyword>
<sequence>MAIDVVWFKKDLRTRDHAPLLSSSLSGRQVLCLFMLEEGRFKLSDTSPMHINWELDCAIELSKSLKRIGLEMHFHIGDAEEIFEVINKKYGIERLLSHEETGNSWSYKRDKKISKWCDSNNIKWEEYPNNGVVRRLKNRDFWKKERDSRMRIPLNEPPLFSNCVLFNGNIPRMEDLGFRNSALTDWPKPGEEAAMERLNEFLDEDSKRYSQSISSPILSIKHGSRLSPYFTTGVLSMRRVVQKTNEKINFIKKNKATIEGHSSWIRSLSSFRRRLAWRCHFIQKLEMEPDLDLVAQNPMIEKNMDRLLRIDRFEKWANGNTGWPFFDACMRQLNTTGWINFRMRAMMMSCASYNLWLPWRETGEHLARLFLDYEPGIHWSQVGMQSGTTGINTIRAYSMTKQGKDHDPNGDYIRKWVPELSMVPTDYIHEPWKMPEKIQKSIMCQIGKDYPEPILNEIESRKEGIKKSYSARKGDDVKKISQRILKKHGSRSKPRKRTASKSTTTQKKLF</sequence>
<accession>A0A1B1TCN9</accession>
<evidence type="ECO:0000256" key="2">
    <source>
        <dbReference type="ARBA" id="ARBA00022827"/>
    </source>
</evidence>
<dbReference type="InterPro" id="IPR036134">
    <property type="entry name" value="Crypto/Photolyase_FAD-like_sf"/>
</dbReference>
<feature type="compositionally biased region" description="Polar residues" evidence="4">
    <location>
        <begin position="500"/>
        <end position="510"/>
    </location>
</feature>
<name>A0A1B1TCN9_9ARCH</name>
<dbReference type="Gene3D" id="1.10.579.10">
    <property type="entry name" value="DNA Cyclobutane Dipyrimidine Photolyase, subunit A, domain 3"/>
    <property type="match status" value="1"/>
</dbReference>
<dbReference type="Gene3D" id="3.40.50.620">
    <property type="entry name" value="HUPs"/>
    <property type="match status" value="1"/>
</dbReference>
<dbReference type="GO" id="GO:0003904">
    <property type="term" value="F:deoxyribodipyrimidine photo-lyase activity"/>
    <property type="evidence" value="ECO:0007669"/>
    <property type="project" value="TreeGrafter"/>
</dbReference>
<dbReference type="Pfam" id="PF03441">
    <property type="entry name" value="FAD_binding_7"/>
    <property type="match status" value="1"/>
</dbReference>
<dbReference type="AlphaFoldDB" id="A0A1B1TCN9"/>
<dbReference type="GO" id="GO:0071949">
    <property type="term" value="F:FAD binding"/>
    <property type="evidence" value="ECO:0007669"/>
    <property type="project" value="TreeGrafter"/>
</dbReference>